<feature type="compositionally biased region" description="Polar residues" evidence="2">
    <location>
        <begin position="1391"/>
        <end position="1408"/>
    </location>
</feature>
<reference evidence="6 7" key="1">
    <citation type="journal article" date="2018" name="MBio">
        <title>Comparative Genomics Reveals the Core Gene Toolbox for the Fungus-Insect Symbiosis.</title>
        <authorList>
            <person name="Wang Y."/>
            <person name="Stata M."/>
            <person name="Wang W."/>
            <person name="Stajich J.E."/>
            <person name="White M.M."/>
            <person name="Moncalvo J.M."/>
        </authorList>
    </citation>
    <scope>NUCLEOTIDE SEQUENCE [LARGE SCALE GENOMIC DNA]</scope>
    <source>
        <strain evidence="6 7">SWE-8-4</strain>
    </source>
</reference>
<feature type="region of interest" description="Disordered" evidence="2">
    <location>
        <begin position="1384"/>
        <end position="1408"/>
    </location>
</feature>
<dbReference type="SUPFAM" id="SSF47473">
    <property type="entry name" value="EF-hand"/>
    <property type="match status" value="3"/>
</dbReference>
<evidence type="ECO:0000256" key="2">
    <source>
        <dbReference type="SAM" id="MobiDB-lite"/>
    </source>
</evidence>
<keyword evidence="1" id="KW-0175">Coiled coil</keyword>
<dbReference type="SMART" id="SM00027">
    <property type="entry name" value="EH"/>
    <property type="match status" value="3"/>
</dbReference>
<evidence type="ECO:0000256" key="1">
    <source>
        <dbReference type="SAM" id="Coils"/>
    </source>
</evidence>
<evidence type="ECO:0008006" key="8">
    <source>
        <dbReference type="Google" id="ProtNLM"/>
    </source>
</evidence>
<comment type="caution">
    <text evidence="6">The sequence shown here is derived from an EMBL/GenBank/DDBJ whole genome shotgun (WGS) entry which is preliminary data.</text>
</comment>
<dbReference type="SUPFAM" id="SSF46934">
    <property type="entry name" value="UBA-like"/>
    <property type="match status" value="1"/>
</dbReference>
<keyword evidence="7" id="KW-1185">Reference proteome</keyword>
<feature type="domain" description="EF-hand" evidence="5">
    <location>
        <begin position="290"/>
        <end position="325"/>
    </location>
</feature>
<dbReference type="InterPro" id="IPR009060">
    <property type="entry name" value="UBA-like_sf"/>
</dbReference>
<feature type="domain" description="EH" evidence="4">
    <location>
        <begin position="257"/>
        <end position="339"/>
    </location>
</feature>
<dbReference type="PROSITE" id="PS50031">
    <property type="entry name" value="EH"/>
    <property type="match status" value="3"/>
</dbReference>
<dbReference type="PROSITE" id="PS50222">
    <property type="entry name" value="EF_HAND_2"/>
    <property type="match status" value="1"/>
</dbReference>
<proteinExistence type="predicted"/>
<dbReference type="GO" id="GO:0016197">
    <property type="term" value="P:endosomal transport"/>
    <property type="evidence" value="ECO:0007669"/>
    <property type="project" value="TreeGrafter"/>
</dbReference>
<dbReference type="GO" id="GO:0006897">
    <property type="term" value="P:endocytosis"/>
    <property type="evidence" value="ECO:0007669"/>
    <property type="project" value="TreeGrafter"/>
</dbReference>
<dbReference type="InterPro" id="IPR000261">
    <property type="entry name" value="EH_dom"/>
</dbReference>
<dbReference type="Pfam" id="PF12763">
    <property type="entry name" value="EH"/>
    <property type="match status" value="3"/>
</dbReference>
<evidence type="ECO:0000259" key="4">
    <source>
        <dbReference type="PROSITE" id="PS50031"/>
    </source>
</evidence>
<dbReference type="OrthoDB" id="524326at2759"/>
<feature type="domain" description="UBA" evidence="3">
    <location>
        <begin position="1452"/>
        <end position="1494"/>
    </location>
</feature>
<feature type="domain" description="EH" evidence="4">
    <location>
        <begin position="143"/>
        <end position="233"/>
    </location>
</feature>
<accession>A0A2T9YTA4</accession>
<dbReference type="STRING" id="133385.A0A2T9YTA4"/>
<dbReference type="InterPro" id="IPR002048">
    <property type="entry name" value="EF_hand_dom"/>
</dbReference>
<feature type="region of interest" description="Disordered" evidence="2">
    <location>
        <begin position="1059"/>
        <end position="1087"/>
    </location>
</feature>
<dbReference type="GO" id="GO:0005509">
    <property type="term" value="F:calcium ion binding"/>
    <property type="evidence" value="ECO:0007669"/>
    <property type="project" value="InterPro"/>
</dbReference>
<dbReference type="EMBL" id="MBFR01000053">
    <property type="protein sequence ID" value="PVU95549.1"/>
    <property type="molecule type" value="Genomic_DNA"/>
</dbReference>
<dbReference type="PANTHER" id="PTHR11216">
    <property type="entry name" value="EH DOMAIN"/>
    <property type="match status" value="1"/>
</dbReference>
<feature type="domain" description="EH" evidence="4">
    <location>
        <begin position="33"/>
        <end position="119"/>
    </location>
</feature>
<gene>
    <name evidence="6" type="ORF">BB561_001746</name>
</gene>
<dbReference type="GO" id="GO:0005886">
    <property type="term" value="C:plasma membrane"/>
    <property type="evidence" value="ECO:0007669"/>
    <property type="project" value="TreeGrafter"/>
</dbReference>
<feature type="coiled-coil region" evidence="1">
    <location>
        <begin position="512"/>
        <end position="546"/>
    </location>
</feature>
<dbReference type="Proteomes" id="UP000245383">
    <property type="component" value="Unassembled WGS sequence"/>
</dbReference>
<dbReference type="InterPro" id="IPR015940">
    <property type="entry name" value="UBA"/>
</dbReference>
<sequence length="1496" mass="167617">MSDPLKGDPLKFSTSNKSINSSDEAAWEPTAHEKAYYQILFQAADTTHTGRVFGQAAADFLRKSQLPEATLQTIWITVDSNNLGYLDLLAFYKVMKLISVAQNKLPITKKNLHAEIDLPNISGFSAPPDLSKSASFDPITQTEFDQYKRLFHSNGAINNLLSYQSAASIFIKSQLGADIISKIWSLVNPSKSEFVKLDEFAICMYLIKRIMNKHFFTVPNAVPDSFIQQVNVMAFDNTLKNNTASVIQDIWEISNDEFLKFETQYLILDKKLSGFIAGDVAANFFLKSRLPEADLAAIWDLSDTKKIGKLTKGEFIAALALISRRLATAKIPDTLPPSIQKLISQTNAPSKKNTPLANNIIPPLSPNQSNLIFKSETSSISPLFDIQSKTMLSASKNIETTSIAHRRNVANTTLTEVENKLNQENSALDSIKSSLDSEYKLTLELESLLETKTIEVNRVKSLVQAERLKQTELLNKKSTFTAQIAILDKNLIEVKDLFNYNYSQNLQIDNMINEAKQNEIVLKTELDTEEARLLKVKNEFEIKNKEFYFLKENIQNTLMISASLKNEISEKQKEYLVLNGKKELLNKEQVSINMELEKYKSENTLLSETLLTLQESIDILNKDIESKTNQVNIQKKVNVDLIDHNEQAKKMMETLNSSLINHKNLSINAEAISRDTQVNYNSDDFIDSKLSHSPFETVDKNDIKTINISNETSKDIFNEANKIQTKNELSTDFYDKSALIEKPPHITQSRSAEILINTLPITKYDDELILSENTNSTIEIDPFEKILASSATKPIILPQDSETPLTSDHMPLEASSIENQLILECSSAKNDQLDGIPKHTNKDDTEILSPFESDKLDIVSNELIIVTPDSNLNTDKAFDEIFDVSDIKDSSKNFFSNTEDEMYTAQENLKINEKEVDVIILDKKEINSNVNKSNDSSTSNLNEALVTTVNGALESEITLESIKAKDTQEISSEKSDNIDVFLTRFPDIDSIGKVLDDTPMNQSFANLAISNTEKQQNFSVGSLSSVDISLTSPTTESNAAEDLKTKNFMSIFETNSETVSRSTSVNNRDEKGSLKTEPPIQIPVNPFAPKSITNEEKITMGVPMQSDVPFSTESQNNNDKNLKNVFDSLFDNLPVKNDTAILNNNTETQNNFKSPSESSNLGVSTVDIFNNDFANSKPKIQNSEVTNTFNSKEDANFTSENNFDAFMSIANSTGIMSYPENEKNRDIHPPAFSGTIHENTVKNDLLLYMDSTKIEEMTSSLPTIVDKGQSNISQNDLAEKSNINGSNLSKASSGFNEVSSLQSNKFSTKSISKARSFYNIEPKIANLHSNDKIPMTEPDKSIYKAAIYRNSTITSKSAEKQPKDRKSKFGILSFIKKSTNKNNRKTMMPSIRSNTVNPKSNQVGPLSSYQHRESNFSTYRSNAPLDTFLENAVVNNLDSNDEKLLKEKGWISNSEKVKMFSKLKNMGFESNKIVEALEVCDFNFSQAMEYLVTVDN</sequence>
<name>A0A2T9YTA4_9FUNG</name>
<evidence type="ECO:0000259" key="5">
    <source>
        <dbReference type="PROSITE" id="PS50222"/>
    </source>
</evidence>
<dbReference type="CDD" id="cd00052">
    <property type="entry name" value="EH"/>
    <property type="match status" value="2"/>
</dbReference>
<protein>
    <recommendedName>
        <fullName evidence="8">UBA domain-containing protein</fullName>
    </recommendedName>
</protein>
<dbReference type="PROSITE" id="PS50030">
    <property type="entry name" value="UBA"/>
    <property type="match status" value="1"/>
</dbReference>
<feature type="coiled-coil region" evidence="1">
    <location>
        <begin position="582"/>
        <end position="630"/>
    </location>
</feature>
<evidence type="ECO:0000313" key="6">
    <source>
        <dbReference type="EMBL" id="PVU95549.1"/>
    </source>
</evidence>
<dbReference type="PANTHER" id="PTHR11216:SF174">
    <property type="entry name" value="GH06923P"/>
    <property type="match status" value="1"/>
</dbReference>
<organism evidence="6 7">
    <name type="scientific">Smittium simulii</name>
    <dbReference type="NCBI Taxonomy" id="133385"/>
    <lineage>
        <taxon>Eukaryota</taxon>
        <taxon>Fungi</taxon>
        <taxon>Fungi incertae sedis</taxon>
        <taxon>Zoopagomycota</taxon>
        <taxon>Kickxellomycotina</taxon>
        <taxon>Harpellomycetes</taxon>
        <taxon>Harpellales</taxon>
        <taxon>Legeriomycetaceae</taxon>
        <taxon>Smittium</taxon>
    </lineage>
</organism>
<evidence type="ECO:0000259" key="3">
    <source>
        <dbReference type="PROSITE" id="PS50030"/>
    </source>
</evidence>
<dbReference type="InterPro" id="IPR011992">
    <property type="entry name" value="EF-hand-dom_pair"/>
</dbReference>
<dbReference type="GO" id="GO:0005737">
    <property type="term" value="C:cytoplasm"/>
    <property type="evidence" value="ECO:0007669"/>
    <property type="project" value="TreeGrafter"/>
</dbReference>
<dbReference type="Gene3D" id="1.10.238.10">
    <property type="entry name" value="EF-hand"/>
    <property type="match status" value="3"/>
</dbReference>
<dbReference type="Gene3D" id="1.10.8.10">
    <property type="entry name" value="DNA helicase RuvA subunit, C-terminal domain"/>
    <property type="match status" value="1"/>
</dbReference>
<evidence type="ECO:0000313" key="7">
    <source>
        <dbReference type="Proteomes" id="UP000245383"/>
    </source>
</evidence>